<evidence type="ECO:0000256" key="9">
    <source>
        <dbReference type="ARBA" id="ARBA00035611"/>
    </source>
</evidence>
<dbReference type="Proteomes" id="UP000199503">
    <property type="component" value="Unassembled WGS sequence"/>
</dbReference>
<feature type="transmembrane region" description="Helical" evidence="12">
    <location>
        <begin position="460"/>
        <end position="478"/>
    </location>
</feature>
<feature type="transmembrane region" description="Helical" evidence="12">
    <location>
        <begin position="257"/>
        <end position="276"/>
    </location>
</feature>
<protein>
    <recommendedName>
        <fullName evidence="10">Xylose transport system permease protein XylH</fullName>
    </recommendedName>
</protein>
<sequence>MSSEEASMTDTTEAHEHTHDHDTPQPQGAISDFGIDTTSQSTSEAVRDYWARVRGGELGSLPALLGIVVLLIVFSSLSDTFFTLGNLANLLQQGASITIIAMGLVFVLLLGEIDLSAGTASGVTAAVMALHLIHNGNLLGGMGDTVFYVFCGLLVLAIVLGAVMKVWAGVALSAVALVIAAVGIPANAWLEMLLAVCVGAAIGTITGFLVAKVGIPSFVVTLAFFLVWGGVVLQLIGQGGTLGLRDDTIFNVANGNLNFVGSWALFVIAVGGYAAIVLNRHFSRLRKGLVAQPTSLVLGKIGALAVLAAVITYALSLNRAPSNLIVIEGVPYVVPLVLVLLVVGTFVLDRTSYGRHIYAVGGNKEAARRAGINVERIRMSVFVIASAAAAIGAIVYSSKVGSVDPNAGGGNTLLLSVGAAVIGGTSLFGGKGRLRDAVIGGAVLAIIQNGMGLLRQPAAVVFIVTGLVLLLAASVDALSRRRAATAAR</sequence>
<keyword evidence="5" id="KW-0762">Sugar transport</keyword>
<feature type="transmembrane region" description="Helical" evidence="12">
    <location>
        <begin position="90"/>
        <end position="110"/>
    </location>
</feature>
<gene>
    <name evidence="13" type="ORF">SAMN04488000_12024</name>
</gene>
<dbReference type="CDD" id="cd06579">
    <property type="entry name" value="TM_PBP1_transp_AraH_like"/>
    <property type="match status" value="1"/>
</dbReference>
<evidence type="ECO:0000256" key="12">
    <source>
        <dbReference type="SAM" id="Phobius"/>
    </source>
</evidence>
<keyword evidence="4" id="KW-0997">Cell inner membrane</keyword>
<proteinExistence type="predicted"/>
<feature type="region of interest" description="Disordered" evidence="11">
    <location>
        <begin position="1"/>
        <end position="34"/>
    </location>
</feature>
<evidence type="ECO:0000256" key="10">
    <source>
        <dbReference type="ARBA" id="ARBA00035686"/>
    </source>
</evidence>
<dbReference type="AlphaFoldDB" id="A0A1H9W045"/>
<feature type="transmembrane region" description="Helical" evidence="12">
    <location>
        <begin position="437"/>
        <end position="454"/>
    </location>
</feature>
<keyword evidence="6 12" id="KW-0812">Transmembrane</keyword>
<name>A0A1H9W045_9PSEU</name>
<feature type="transmembrane region" description="Helical" evidence="12">
    <location>
        <begin position="58"/>
        <end position="78"/>
    </location>
</feature>
<dbReference type="Pfam" id="PF02653">
    <property type="entry name" value="BPD_transp_2"/>
    <property type="match status" value="1"/>
</dbReference>
<feature type="transmembrane region" description="Helical" evidence="12">
    <location>
        <begin position="377"/>
        <end position="396"/>
    </location>
</feature>
<evidence type="ECO:0000256" key="3">
    <source>
        <dbReference type="ARBA" id="ARBA00022475"/>
    </source>
</evidence>
<feature type="transmembrane region" description="Helical" evidence="12">
    <location>
        <begin position="297"/>
        <end position="317"/>
    </location>
</feature>
<evidence type="ECO:0000256" key="4">
    <source>
        <dbReference type="ARBA" id="ARBA00022519"/>
    </source>
</evidence>
<evidence type="ECO:0000256" key="7">
    <source>
        <dbReference type="ARBA" id="ARBA00022989"/>
    </source>
</evidence>
<reference evidence="14" key="1">
    <citation type="submission" date="2016-10" db="EMBL/GenBank/DDBJ databases">
        <authorList>
            <person name="Varghese N."/>
            <person name="Submissions S."/>
        </authorList>
    </citation>
    <scope>NUCLEOTIDE SEQUENCE [LARGE SCALE GENOMIC DNA]</scope>
    <source>
        <strain evidence="14">DSM 44437</strain>
    </source>
</reference>
<evidence type="ECO:0000256" key="5">
    <source>
        <dbReference type="ARBA" id="ARBA00022597"/>
    </source>
</evidence>
<feature type="transmembrane region" description="Helical" evidence="12">
    <location>
        <begin position="192"/>
        <end position="211"/>
    </location>
</feature>
<evidence type="ECO:0000256" key="8">
    <source>
        <dbReference type="ARBA" id="ARBA00023136"/>
    </source>
</evidence>
<dbReference type="EMBL" id="FOFV01000020">
    <property type="protein sequence ID" value="SES27159.1"/>
    <property type="molecule type" value="Genomic_DNA"/>
</dbReference>
<feature type="transmembrane region" description="Helical" evidence="12">
    <location>
        <begin position="408"/>
        <end position="430"/>
    </location>
</feature>
<dbReference type="GO" id="GO:0022857">
    <property type="term" value="F:transmembrane transporter activity"/>
    <property type="evidence" value="ECO:0007669"/>
    <property type="project" value="InterPro"/>
</dbReference>
<evidence type="ECO:0000256" key="6">
    <source>
        <dbReference type="ARBA" id="ARBA00022692"/>
    </source>
</evidence>
<keyword evidence="2" id="KW-0813">Transport</keyword>
<dbReference type="PANTHER" id="PTHR32196:SF32">
    <property type="entry name" value="XYLOSE TRANSPORT SYSTEM PERMEASE PROTEIN XYLH"/>
    <property type="match status" value="1"/>
</dbReference>
<evidence type="ECO:0000256" key="1">
    <source>
        <dbReference type="ARBA" id="ARBA00004651"/>
    </source>
</evidence>
<evidence type="ECO:0000256" key="11">
    <source>
        <dbReference type="SAM" id="MobiDB-lite"/>
    </source>
</evidence>
<feature type="transmembrane region" description="Helical" evidence="12">
    <location>
        <begin position="329"/>
        <end position="348"/>
    </location>
</feature>
<evidence type="ECO:0000313" key="14">
    <source>
        <dbReference type="Proteomes" id="UP000199503"/>
    </source>
</evidence>
<feature type="transmembrane region" description="Helical" evidence="12">
    <location>
        <begin position="218"/>
        <end position="237"/>
    </location>
</feature>
<evidence type="ECO:0000256" key="2">
    <source>
        <dbReference type="ARBA" id="ARBA00022448"/>
    </source>
</evidence>
<comment type="function">
    <text evidence="9">Part of the binding-protein-dependent transport system for D-xylose. Probably responsible for the translocation of the substrate across the membrane.</text>
</comment>
<dbReference type="STRING" id="65499.SAMN04488000_12024"/>
<dbReference type="InterPro" id="IPR001851">
    <property type="entry name" value="ABC_transp_permease"/>
</dbReference>
<keyword evidence="8 12" id="KW-0472">Membrane</keyword>
<evidence type="ECO:0000313" key="13">
    <source>
        <dbReference type="EMBL" id="SES27159.1"/>
    </source>
</evidence>
<comment type="subcellular location">
    <subcellularLocation>
        <location evidence="1">Cell membrane</location>
        <topology evidence="1">Multi-pass membrane protein</topology>
    </subcellularLocation>
</comment>
<keyword evidence="14" id="KW-1185">Reference proteome</keyword>
<feature type="transmembrane region" description="Helical" evidence="12">
    <location>
        <begin position="145"/>
        <end position="163"/>
    </location>
</feature>
<feature type="transmembrane region" description="Helical" evidence="12">
    <location>
        <begin position="115"/>
        <end position="133"/>
    </location>
</feature>
<dbReference type="GO" id="GO:0005886">
    <property type="term" value="C:plasma membrane"/>
    <property type="evidence" value="ECO:0007669"/>
    <property type="project" value="UniProtKB-SubCell"/>
</dbReference>
<keyword evidence="7 12" id="KW-1133">Transmembrane helix</keyword>
<organism evidence="13 14">
    <name type="scientific">Lentzea albida</name>
    <dbReference type="NCBI Taxonomy" id="65499"/>
    <lineage>
        <taxon>Bacteria</taxon>
        <taxon>Bacillati</taxon>
        <taxon>Actinomycetota</taxon>
        <taxon>Actinomycetes</taxon>
        <taxon>Pseudonocardiales</taxon>
        <taxon>Pseudonocardiaceae</taxon>
        <taxon>Lentzea</taxon>
    </lineage>
</organism>
<feature type="transmembrane region" description="Helical" evidence="12">
    <location>
        <begin position="170"/>
        <end position="186"/>
    </location>
</feature>
<keyword evidence="3" id="KW-1003">Cell membrane</keyword>
<accession>A0A1H9W045</accession>
<dbReference type="PANTHER" id="PTHR32196">
    <property type="entry name" value="ABC TRANSPORTER PERMEASE PROTEIN YPHD-RELATED-RELATED"/>
    <property type="match status" value="1"/>
</dbReference>
<feature type="compositionally biased region" description="Basic and acidic residues" evidence="11">
    <location>
        <begin position="12"/>
        <end position="23"/>
    </location>
</feature>